<feature type="region of interest" description="Disordered" evidence="1">
    <location>
        <begin position="460"/>
        <end position="485"/>
    </location>
</feature>
<organism evidence="3">
    <name type="scientific">Caenorhabditis brenneri</name>
    <name type="common">Nematode worm</name>
    <dbReference type="NCBI Taxonomy" id="135651"/>
    <lineage>
        <taxon>Eukaryota</taxon>
        <taxon>Metazoa</taxon>
        <taxon>Ecdysozoa</taxon>
        <taxon>Nematoda</taxon>
        <taxon>Chromadorea</taxon>
        <taxon>Rhabditida</taxon>
        <taxon>Rhabditina</taxon>
        <taxon>Rhabditomorpha</taxon>
        <taxon>Rhabditoidea</taxon>
        <taxon>Rhabditidae</taxon>
        <taxon>Peloderinae</taxon>
        <taxon>Caenorhabditis</taxon>
    </lineage>
</organism>
<sequence>MAKKKGSKKNAAKKEESEDEGEEKFKYDPNNLLHRKNHDHKKKGFKIAVQETLPEASKWKDVVNGIGADGIKVEDRDKKQEFPDVDPAEASQIMEGNPAIDLESALKFIALFGSKEKALEKCENRTPVRLAPDWPIGMIGALDDLSVEWDSEEPKPAGFMKIKTSELTRAFPRSLHQTYARDHDRLRGVRYSHIVIDDEVAQQEEALTRGDAMSEAKKEPTGIVADSQFGSSRSTRSNARNIKIDIKQEPATEDDTQFDYHPRPLEWEPPVVDVEENLGTHSQKMTGMKIKKEPLNETETAVEPREVIFEGYNLRKRAGRKEDPDTHTEETVRETVQTRVDVVEKRVTRAALRNNQALKLNDAGWERIGKNNISYPSPPLGYRKKAIKKEPVDESPEEMKAIESVSCLSPPLTHLKRTIKTEPVDEPPETMDTLERAPIPDTRSIARVQEDADLIREVAREMRNQVPPPRDPNTPCSSSQADEYDRKLRDYHEFMEDNGLTEEDL</sequence>
<reference evidence="3" key="1">
    <citation type="submission" date="2011-07" db="EMBL/GenBank/DDBJ databases">
        <authorList>
            <consortium name="Caenorhabditis brenneri Sequencing and Analysis Consortium"/>
            <person name="Wilson R.K."/>
        </authorList>
    </citation>
    <scope>NUCLEOTIDE SEQUENCE [LARGE SCALE GENOMIC DNA]</scope>
    <source>
        <strain evidence="3">PB2801</strain>
    </source>
</reference>
<proteinExistence type="predicted"/>
<feature type="compositionally biased region" description="Basic residues" evidence="1">
    <location>
        <begin position="1"/>
        <end position="11"/>
    </location>
</feature>
<accession>G0M7J9</accession>
<keyword evidence="3" id="KW-1185">Reference proteome</keyword>
<name>G0M7J9_CAEBE</name>
<dbReference type="AlphaFoldDB" id="G0M7J9"/>
<evidence type="ECO:0000313" key="2">
    <source>
        <dbReference type="EMBL" id="EGT30590.1"/>
    </source>
</evidence>
<dbReference type="Proteomes" id="UP000008068">
    <property type="component" value="Unassembled WGS sequence"/>
</dbReference>
<protein>
    <submittedName>
        <fullName evidence="2">Uncharacterized protein</fullName>
    </submittedName>
</protein>
<evidence type="ECO:0000313" key="3">
    <source>
        <dbReference type="Proteomes" id="UP000008068"/>
    </source>
</evidence>
<dbReference type="InParanoid" id="G0M7J9"/>
<dbReference type="EMBL" id="GL379786">
    <property type="protein sequence ID" value="EGT30590.1"/>
    <property type="molecule type" value="Genomic_DNA"/>
</dbReference>
<evidence type="ECO:0000256" key="1">
    <source>
        <dbReference type="SAM" id="MobiDB-lite"/>
    </source>
</evidence>
<feature type="region of interest" description="Disordered" evidence="1">
    <location>
        <begin position="1"/>
        <end position="39"/>
    </location>
</feature>
<feature type="region of interest" description="Disordered" evidence="1">
    <location>
        <begin position="420"/>
        <end position="447"/>
    </location>
</feature>
<gene>
    <name evidence="2" type="ORF">CAEBREN_06520</name>
</gene>
<dbReference type="HOGENOM" id="CLU_539939_0_0_1"/>